<evidence type="ECO:0000256" key="2">
    <source>
        <dbReference type="ARBA" id="ARBA00006073"/>
    </source>
</evidence>
<evidence type="ECO:0000313" key="8">
    <source>
        <dbReference type="EMBL" id="KAA0150462.1"/>
    </source>
</evidence>
<keyword evidence="4" id="KW-0496">Mitochondrion</keyword>
<evidence type="ECO:0000256" key="1">
    <source>
        <dbReference type="ARBA" id="ARBA00004173"/>
    </source>
</evidence>
<dbReference type="AlphaFoldDB" id="A0A5A8CBI6"/>
<dbReference type="GO" id="GO:0003735">
    <property type="term" value="F:structural constituent of ribosome"/>
    <property type="evidence" value="ECO:0007669"/>
    <property type="project" value="InterPro"/>
</dbReference>
<dbReference type="InterPro" id="IPR036249">
    <property type="entry name" value="Thioredoxin-like_sf"/>
</dbReference>
<evidence type="ECO:0000256" key="6">
    <source>
        <dbReference type="ARBA" id="ARBA00035188"/>
    </source>
</evidence>
<dbReference type="Proteomes" id="UP000325113">
    <property type="component" value="Unassembled WGS sequence"/>
</dbReference>
<sequence>MCSKGVWQLKQLTVRFCAHSGGSAGTREFLRTELAAFAEANPQLEVAAEGRSNRPALLRGKYVCGSERQVEVSNMSASEVLAAASALRDQTGRKVTRVRENVKSSSPSIQGMWDPTTQFDAFAIRV</sequence>
<dbReference type="EMBL" id="VLTL01000032">
    <property type="protein sequence ID" value="KAA0167658.1"/>
    <property type="molecule type" value="Genomic_DNA"/>
</dbReference>
<dbReference type="Proteomes" id="UP000323011">
    <property type="component" value="Unassembled WGS sequence"/>
</dbReference>
<dbReference type="PANTHER" id="PTHR21396">
    <property type="entry name" value="39S RIBOSOMAL PROTEIN L43"/>
    <property type="match status" value="1"/>
</dbReference>
<keyword evidence="3" id="KW-0689">Ribosomal protein</keyword>
<feature type="domain" description="Ribosomal protein/NADH dehydrogenase" evidence="7">
    <location>
        <begin position="18"/>
        <end position="91"/>
    </location>
</feature>
<dbReference type="PANTHER" id="PTHR21396:SF2">
    <property type="entry name" value="LARGE RIBOSOMAL SUBUNIT PROTEIN ML43"/>
    <property type="match status" value="1"/>
</dbReference>
<dbReference type="SMART" id="SM00916">
    <property type="entry name" value="L51_S25_CI-B8"/>
    <property type="match status" value="1"/>
</dbReference>
<evidence type="ECO:0000313" key="13">
    <source>
        <dbReference type="Proteomes" id="UP000323011"/>
    </source>
</evidence>
<evidence type="ECO:0000313" key="14">
    <source>
        <dbReference type="Proteomes" id="UP000324907"/>
    </source>
</evidence>
<evidence type="ECO:0000256" key="5">
    <source>
        <dbReference type="ARBA" id="ARBA00023274"/>
    </source>
</evidence>
<evidence type="ECO:0000313" key="9">
    <source>
        <dbReference type="EMBL" id="KAA0162032.1"/>
    </source>
</evidence>
<dbReference type="GO" id="GO:0005762">
    <property type="term" value="C:mitochondrial large ribosomal subunit"/>
    <property type="evidence" value="ECO:0007669"/>
    <property type="project" value="TreeGrafter"/>
</dbReference>
<keyword evidence="13" id="KW-1185">Reference proteome</keyword>
<dbReference type="Gene3D" id="3.40.30.10">
    <property type="entry name" value="Glutaredoxin"/>
    <property type="match status" value="1"/>
</dbReference>
<dbReference type="GO" id="GO:0032543">
    <property type="term" value="P:mitochondrial translation"/>
    <property type="evidence" value="ECO:0007669"/>
    <property type="project" value="InterPro"/>
</dbReference>
<dbReference type="InterPro" id="IPR007741">
    <property type="entry name" value="Ribosomal_mL43/mS25/NADH_DH"/>
</dbReference>
<dbReference type="EMBL" id="VLTM01000030">
    <property type="protein sequence ID" value="KAA0162032.1"/>
    <property type="molecule type" value="Genomic_DNA"/>
</dbReference>
<evidence type="ECO:0000256" key="4">
    <source>
        <dbReference type="ARBA" id="ARBA00023128"/>
    </source>
</evidence>
<dbReference type="EMBL" id="VLTN01000034">
    <property type="protein sequence ID" value="KAA0150462.1"/>
    <property type="molecule type" value="Genomic_DNA"/>
</dbReference>
<comment type="subcellular location">
    <subcellularLocation>
        <location evidence="1">Mitochondrion</location>
    </subcellularLocation>
</comment>
<dbReference type="SUPFAM" id="SSF52833">
    <property type="entry name" value="Thioredoxin-like"/>
    <property type="match status" value="1"/>
</dbReference>
<evidence type="ECO:0000313" key="12">
    <source>
        <dbReference type="Proteomes" id="UP000322899"/>
    </source>
</evidence>
<protein>
    <recommendedName>
        <fullName evidence="6">Large ribosomal subunit protein mL43</fullName>
    </recommendedName>
</protein>
<dbReference type="OMA" id="ISKWIDL"/>
<dbReference type="Proteomes" id="UP000324907">
    <property type="component" value="Unassembled WGS sequence"/>
</dbReference>
<dbReference type="Pfam" id="PF05047">
    <property type="entry name" value="L51_S25_CI-B8"/>
    <property type="match status" value="1"/>
</dbReference>
<accession>A0A5A8CBI6</accession>
<dbReference type="OrthoDB" id="88at2759"/>
<proteinExistence type="inferred from homology"/>
<reference evidence="12 13" key="1">
    <citation type="submission" date="2019-07" db="EMBL/GenBank/DDBJ databases">
        <title>Genomes of Cafeteria roenbergensis.</title>
        <authorList>
            <person name="Fischer M.G."/>
            <person name="Hackl T."/>
            <person name="Roman M."/>
        </authorList>
    </citation>
    <scope>NUCLEOTIDE SEQUENCE [LARGE SCALE GENOMIC DNA]</scope>
    <source>
        <strain evidence="8 13">BVI</strain>
        <strain evidence="9 15">Cflag</strain>
        <strain evidence="11 12">E4-10P</strain>
        <strain evidence="10 14">RCC970-E3</strain>
    </source>
</reference>
<gene>
    <name evidence="11" type="ORF">FNF27_03610</name>
    <name evidence="10" type="ORF">FNF28_02726</name>
    <name evidence="8" type="ORF">FNF29_05265</name>
    <name evidence="9" type="ORF">FNF31_03443</name>
</gene>
<evidence type="ECO:0000313" key="11">
    <source>
        <dbReference type="EMBL" id="KAA0174895.1"/>
    </source>
</evidence>
<keyword evidence="5" id="KW-0687">Ribonucleoprotein</keyword>
<organism evidence="8 13">
    <name type="scientific">Cafeteria roenbergensis</name>
    <name type="common">Marine flagellate</name>
    <dbReference type="NCBI Taxonomy" id="33653"/>
    <lineage>
        <taxon>Eukaryota</taxon>
        <taxon>Sar</taxon>
        <taxon>Stramenopiles</taxon>
        <taxon>Bigyra</taxon>
        <taxon>Opalozoa</taxon>
        <taxon>Bicosoecida</taxon>
        <taxon>Cafeteriaceae</taxon>
        <taxon>Cafeteria</taxon>
    </lineage>
</organism>
<comment type="caution">
    <text evidence="8">The sequence shown here is derived from an EMBL/GenBank/DDBJ whole genome shotgun (WGS) entry which is preliminary data.</text>
</comment>
<evidence type="ECO:0000313" key="10">
    <source>
        <dbReference type="EMBL" id="KAA0167658.1"/>
    </source>
</evidence>
<evidence type="ECO:0000313" key="15">
    <source>
        <dbReference type="Proteomes" id="UP000325113"/>
    </source>
</evidence>
<evidence type="ECO:0000256" key="3">
    <source>
        <dbReference type="ARBA" id="ARBA00022980"/>
    </source>
</evidence>
<evidence type="ECO:0000259" key="7">
    <source>
        <dbReference type="SMART" id="SM00916"/>
    </source>
</evidence>
<dbReference type="EMBL" id="VLTO01000018">
    <property type="protein sequence ID" value="KAA0174895.1"/>
    <property type="molecule type" value="Genomic_DNA"/>
</dbReference>
<comment type="similarity">
    <text evidence="2">Belongs to the mitochondrion-specific ribosomal protein mL43 family.</text>
</comment>
<dbReference type="Proteomes" id="UP000322899">
    <property type="component" value="Unassembled WGS sequence"/>
</dbReference>
<name>A0A5A8CBI6_CAFRO</name>
<dbReference type="InterPro" id="IPR039927">
    <property type="entry name" value="Ribosomal_mL43"/>
</dbReference>